<dbReference type="AlphaFoldDB" id="A0A834FJ26"/>
<dbReference type="GO" id="GO:0005886">
    <property type="term" value="C:plasma membrane"/>
    <property type="evidence" value="ECO:0007669"/>
    <property type="project" value="TreeGrafter"/>
</dbReference>
<protein>
    <submittedName>
        <fullName evidence="5">Myc box-dependent-interacting protein 1</fullName>
    </submittedName>
</protein>
<dbReference type="SUPFAM" id="SSF50044">
    <property type="entry name" value="SH3-domain"/>
    <property type="match status" value="1"/>
</dbReference>
<dbReference type="InterPro" id="IPR036028">
    <property type="entry name" value="SH3-like_dom_sf"/>
</dbReference>
<dbReference type="GO" id="GO:0048156">
    <property type="term" value="F:tau protein binding"/>
    <property type="evidence" value="ECO:0007669"/>
    <property type="project" value="TreeGrafter"/>
</dbReference>
<comment type="caution">
    <text evidence="5">The sequence shown here is derived from an EMBL/GenBank/DDBJ whole genome shotgun (WGS) entry which is preliminary data.</text>
</comment>
<keyword evidence="1 2" id="KW-0728">SH3 domain</keyword>
<gene>
    <name evidence="5" type="ORF">FQA47_022193</name>
</gene>
<proteinExistence type="predicted"/>
<dbReference type="FunFam" id="2.30.30.40:FF:000029">
    <property type="entry name" value="myc box-dependent-interacting protein 1 isoform X2"/>
    <property type="match status" value="1"/>
</dbReference>
<dbReference type="PROSITE" id="PS50002">
    <property type="entry name" value="SH3"/>
    <property type="match status" value="1"/>
</dbReference>
<evidence type="ECO:0000313" key="5">
    <source>
        <dbReference type="EMBL" id="KAF6734895.1"/>
    </source>
</evidence>
<dbReference type="PRINTS" id="PR00452">
    <property type="entry name" value="SH3DOMAIN"/>
</dbReference>
<dbReference type="PANTHER" id="PTHR46514:SF7">
    <property type="entry name" value="BRIDGING INTEGRATOR 1B"/>
    <property type="match status" value="1"/>
</dbReference>
<evidence type="ECO:0000256" key="2">
    <source>
        <dbReference type="PROSITE-ProRule" id="PRU00192"/>
    </source>
</evidence>
<evidence type="ECO:0000313" key="6">
    <source>
        <dbReference type="Proteomes" id="UP000646548"/>
    </source>
</evidence>
<feature type="domain" description="SH3" evidence="4">
    <location>
        <begin position="42"/>
        <end position="113"/>
    </location>
</feature>
<dbReference type="Proteomes" id="UP000646548">
    <property type="component" value="Unassembled WGS sequence"/>
</dbReference>
<sequence length="113" mass="12291">MLVQCQRKGKGKKSEGANHSDSATVAPKGTVANGSDGELPPGFLYKVKAVHEYTATDGDELELKVGDIVLVLAFDNPDEQDDGWLLGLKESNWLQKKDISTKGVFPENFTQKV</sequence>
<organism evidence="5 6">
    <name type="scientific">Oryzias melastigma</name>
    <name type="common">Marine medaka</name>
    <dbReference type="NCBI Taxonomy" id="30732"/>
    <lineage>
        <taxon>Eukaryota</taxon>
        <taxon>Metazoa</taxon>
        <taxon>Chordata</taxon>
        <taxon>Craniata</taxon>
        <taxon>Vertebrata</taxon>
        <taxon>Euteleostomi</taxon>
        <taxon>Actinopterygii</taxon>
        <taxon>Neopterygii</taxon>
        <taxon>Teleostei</taxon>
        <taxon>Neoteleostei</taxon>
        <taxon>Acanthomorphata</taxon>
        <taxon>Ovalentaria</taxon>
        <taxon>Atherinomorphae</taxon>
        <taxon>Beloniformes</taxon>
        <taxon>Adrianichthyidae</taxon>
        <taxon>Oryziinae</taxon>
        <taxon>Oryzias</taxon>
    </lineage>
</organism>
<dbReference type="InterPro" id="IPR001452">
    <property type="entry name" value="SH3_domain"/>
</dbReference>
<name>A0A834FJ26_ORYME</name>
<evidence type="ECO:0000259" key="4">
    <source>
        <dbReference type="PROSITE" id="PS50002"/>
    </source>
</evidence>
<dbReference type="GO" id="GO:0005543">
    <property type="term" value="F:phospholipid binding"/>
    <property type="evidence" value="ECO:0007669"/>
    <property type="project" value="TreeGrafter"/>
</dbReference>
<dbReference type="SMART" id="SM00326">
    <property type="entry name" value="SH3"/>
    <property type="match status" value="1"/>
</dbReference>
<dbReference type="Gene3D" id="2.30.30.40">
    <property type="entry name" value="SH3 Domains"/>
    <property type="match status" value="1"/>
</dbReference>
<dbReference type="GO" id="GO:0008021">
    <property type="term" value="C:synaptic vesicle"/>
    <property type="evidence" value="ECO:0007669"/>
    <property type="project" value="TreeGrafter"/>
</dbReference>
<evidence type="ECO:0000256" key="3">
    <source>
        <dbReference type="SAM" id="MobiDB-lite"/>
    </source>
</evidence>
<dbReference type="PRINTS" id="PR01251">
    <property type="entry name" value="AMPHIPHYSIN"/>
</dbReference>
<dbReference type="PANTHER" id="PTHR46514">
    <property type="entry name" value="AMPHIPHYSIN"/>
    <property type="match status" value="1"/>
</dbReference>
<dbReference type="Pfam" id="PF14604">
    <property type="entry name" value="SH3_9"/>
    <property type="match status" value="1"/>
</dbReference>
<dbReference type="EMBL" id="WKFB01000124">
    <property type="protein sequence ID" value="KAF6734895.1"/>
    <property type="molecule type" value="Genomic_DNA"/>
</dbReference>
<reference evidence="5" key="1">
    <citation type="journal article" name="BMC Genomics">
        <title>Long-read sequencing and de novo genome assembly of marine medaka (Oryzias melastigma).</title>
        <authorList>
            <person name="Liang P."/>
            <person name="Saqib H.S.A."/>
            <person name="Ni X."/>
            <person name="Shen Y."/>
        </authorList>
    </citation>
    <scope>NUCLEOTIDE SEQUENCE</scope>
    <source>
        <strain evidence="5">Bigg-433</strain>
    </source>
</reference>
<dbReference type="InterPro" id="IPR003005">
    <property type="entry name" value="Amphiphysin"/>
</dbReference>
<feature type="region of interest" description="Disordered" evidence="3">
    <location>
        <begin position="1"/>
        <end position="39"/>
    </location>
</feature>
<accession>A0A834FJ26</accession>
<evidence type="ECO:0000256" key="1">
    <source>
        <dbReference type="ARBA" id="ARBA00022443"/>
    </source>
</evidence>